<comment type="caution">
    <text evidence="8">The sequence shown here is derived from an EMBL/GenBank/DDBJ whole genome shotgun (WGS) entry which is preliminary data.</text>
</comment>
<feature type="site" description="Positions MEP for the nucleophilic attack" evidence="7">
    <location>
        <position position="205"/>
    </location>
</feature>
<dbReference type="Gene3D" id="3.90.550.10">
    <property type="entry name" value="Spore Coat Polysaccharide Biosynthesis Protein SpsA, Chain A"/>
    <property type="match status" value="1"/>
</dbReference>
<comment type="function">
    <text evidence="7">Catalyzes the formation of 4-diphosphocytidyl-2-C-methyl-D-erythritol from CTP and 2-C-methyl-D-erythritol 4-phosphate (MEP).</text>
</comment>
<evidence type="ECO:0000256" key="4">
    <source>
        <dbReference type="ARBA" id="ARBA00022679"/>
    </source>
</evidence>
<dbReference type="GO" id="GO:0019288">
    <property type="term" value="P:isopentenyl diphosphate biosynthetic process, methylerythritol 4-phosphate pathway"/>
    <property type="evidence" value="ECO:0007669"/>
    <property type="project" value="UniProtKB-UniRule"/>
</dbReference>
<keyword evidence="6 7" id="KW-0414">Isoprene biosynthesis</keyword>
<dbReference type="EMBL" id="DVMJ01000022">
    <property type="protein sequence ID" value="HIU13092.1"/>
    <property type="molecule type" value="Genomic_DNA"/>
</dbReference>
<dbReference type="EC" id="2.7.7.60" evidence="7"/>
<feature type="site" description="Transition state stabilizer" evidence="7">
    <location>
        <position position="15"/>
    </location>
</feature>
<dbReference type="Pfam" id="PF01128">
    <property type="entry name" value="IspD"/>
    <property type="match status" value="1"/>
</dbReference>
<proteinExistence type="inferred from homology"/>
<dbReference type="CDD" id="cd02516">
    <property type="entry name" value="CDP-ME_synthetase"/>
    <property type="match status" value="1"/>
</dbReference>
<dbReference type="InterPro" id="IPR018294">
    <property type="entry name" value="ISPD_synthase_CS"/>
</dbReference>
<sequence length="213" mass="23831">MEYSVVICCAGMGERMKLGYNKLFLKLATGRSVIETTVSVFLNDPNCREIVLVTKEAEQPLVKPLFSDERIVYAMGGSTRQESVYHGLQKVSYPNVLIHDGARPYLSQDCIDRLLKTLAQHEACLLMVPCKDTIKIVREGKVISTPPREEMMASQTPQAFHTQAILACHIQARQEGIQATDDASLYERYGSLDVYAVEGDYANLKITTPEDVR</sequence>
<evidence type="ECO:0000256" key="1">
    <source>
        <dbReference type="ARBA" id="ARBA00001282"/>
    </source>
</evidence>
<gene>
    <name evidence="7 8" type="primary">ispD</name>
    <name evidence="8" type="ORF">IAD15_03375</name>
</gene>
<dbReference type="InterPro" id="IPR034683">
    <property type="entry name" value="IspD/TarI"/>
</dbReference>
<comment type="catalytic activity">
    <reaction evidence="1 7">
        <text>2-C-methyl-D-erythritol 4-phosphate + CTP + H(+) = 4-CDP-2-C-methyl-D-erythritol + diphosphate</text>
        <dbReference type="Rhea" id="RHEA:13429"/>
        <dbReference type="ChEBI" id="CHEBI:15378"/>
        <dbReference type="ChEBI" id="CHEBI:33019"/>
        <dbReference type="ChEBI" id="CHEBI:37563"/>
        <dbReference type="ChEBI" id="CHEBI:57823"/>
        <dbReference type="ChEBI" id="CHEBI:58262"/>
        <dbReference type="EC" id="2.7.7.60"/>
    </reaction>
</comment>
<evidence type="ECO:0000313" key="8">
    <source>
        <dbReference type="EMBL" id="HIU13092.1"/>
    </source>
</evidence>
<dbReference type="PANTHER" id="PTHR32125:SF4">
    <property type="entry name" value="2-C-METHYL-D-ERYTHRITOL 4-PHOSPHATE CYTIDYLYLTRANSFERASE, CHLOROPLASTIC"/>
    <property type="match status" value="1"/>
</dbReference>
<feature type="site" description="Transition state stabilizer" evidence="7">
    <location>
        <position position="22"/>
    </location>
</feature>
<evidence type="ECO:0000256" key="6">
    <source>
        <dbReference type="ARBA" id="ARBA00023229"/>
    </source>
</evidence>
<protein>
    <recommendedName>
        <fullName evidence="7">2-C-methyl-D-erythritol 4-phosphate cytidylyltransferase</fullName>
        <ecNumber evidence="7">2.7.7.60</ecNumber>
    </recommendedName>
    <alternativeName>
        <fullName evidence="7">4-diphosphocytidyl-2C-methyl-D-erythritol synthase</fullName>
    </alternativeName>
    <alternativeName>
        <fullName evidence="7">MEP cytidylyltransferase</fullName>
        <shortName evidence="7">MCT</shortName>
    </alternativeName>
</protein>
<feature type="site" description="Positions MEP for the nucleophilic attack" evidence="7">
    <location>
        <position position="148"/>
    </location>
</feature>
<comment type="similarity">
    <text evidence="3 7">Belongs to the IspD/TarI cytidylyltransferase family. IspD subfamily.</text>
</comment>
<dbReference type="HAMAP" id="MF_00108">
    <property type="entry name" value="IspD"/>
    <property type="match status" value="1"/>
</dbReference>
<evidence type="ECO:0000256" key="2">
    <source>
        <dbReference type="ARBA" id="ARBA00004787"/>
    </source>
</evidence>
<dbReference type="PANTHER" id="PTHR32125">
    <property type="entry name" value="2-C-METHYL-D-ERYTHRITOL 4-PHOSPHATE CYTIDYLYLTRANSFERASE, CHLOROPLASTIC"/>
    <property type="match status" value="1"/>
</dbReference>
<organism evidence="8 9">
    <name type="scientific">Candidatus Fimiplasma intestinipullorum</name>
    <dbReference type="NCBI Taxonomy" id="2840825"/>
    <lineage>
        <taxon>Bacteria</taxon>
        <taxon>Bacillati</taxon>
        <taxon>Bacillota</taxon>
        <taxon>Clostridia</taxon>
        <taxon>Eubacteriales</taxon>
        <taxon>Candidatus Fimiplasma</taxon>
    </lineage>
</organism>
<keyword evidence="5 7" id="KW-0548">Nucleotidyltransferase</keyword>
<dbReference type="Proteomes" id="UP000824175">
    <property type="component" value="Unassembled WGS sequence"/>
</dbReference>
<evidence type="ECO:0000313" key="9">
    <source>
        <dbReference type="Proteomes" id="UP000824175"/>
    </source>
</evidence>
<comment type="pathway">
    <text evidence="2 7">Isoprenoid biosynthesis; isopentenyl diphosphate biosynthesis via DXP pathway; isopentenyl diphosphate from 1-deoxy-D-xylulose 5-phosphate: step 2/6.</text>
</comment>
<dbReference type="InterPro" id="IPR029044">
    <property type="entry name" value="Nucleotide-diphossugar_trans"/>
</dbReference>
<accession>A0A9D1L0N7</accession>
<reference evidence="8" key="1">
    <citation type="submission" date="2020-10" db="EMBL/GenBank/DDBJ databases">
        <authorList>
            <person name="Gilroy R."/>
        </authorList>
    </citation>
    <scope>NUCLEOTIDE SEQUENCE</scope>
    <source>
        <strain evidence="8">CHK195-11698</strain>
    </source>
</reference>
<keyword evidence="4 7" id="KW-0808">Transferase</keyword>
<reference evidence="8" key="2">
    <citation type="journal article" date="2021" name="PeerJ">
        <title>Extensive microbial diversity within the chicken gut microbiome revealed by metagenomics and culture.</title>
        <authorList>
            <person name="Gilroy R."/>
            <person name="Ravi A."/>
            <person name="Getino M."/>
            <person name="Pursley I."/>
            <person name="Horton D.L."/>
            <person name="Alikhan N.F."/>
            <person name="Baker D."/>
            <person name="Gharbi K."/>
            <person name="Hall N."/>
            <person name="Watson M."/>
            <person name="Adriaenssens E.M."/>
            <person name="Foster-Nyarko E."/>
            <person name="Jarju S."/>
            <person name="Secka A."/>
            <person name="Antonio M."/>
            <person name="Oren A."/>
            <person name="Chaudhuri R.R."/>
            <person name="La Ragione R."/>
            <person name="Hildebrand F."/>
            <person name="Pallen M.J."/>
        </authorList>
    </citation>
    <scope>NUCLEOTIDE SEQUENCE</scope>
    <source>
        <strain evidence="8">CHK195-11698</strain>
    </source>
</reference>
<dbReference type="GO" id="GO:0050518">
    <property type="term" value="F:2-C-methyl-D-erythritol 4-phosphate cytidylyltransferase activity"/>
    <property type="evidence" value="ECO:0007669"/>
    <property type="project" value="UniProtKB-UniRule"/>
</dbReference>
<evidence type="ECO:0000256" key="3">
    <source>
        <dbReference type="ARBA" id="ARBA00009789"/>
    </source>
</evidence>
<dbReference type="SUPFAM" id="SSF53448">
    <property type="entry name" value="Nucleotide-diphospho-sugar transferases"/>
    <property type="match status" value="1"/>
</dbReference>
<evidence type="ECO:0000256" key="5">
    <source>
        <dbReference type="ARBA" id="ARBA00022695"/>
    </source>
</evidence>
<name>A0A9D1L0N7_9FIRM</name>
<evidence type="ECO:0000256" key="7">
    <source>
        <dbReference type="HAMAP-Rule" id="MF_00108"/>
    </source>
</evidence>
<dbReference type="FunFam" id="3.90.550.10:FF:000003">
    <property type="entry name" value="2-C-methyl-D-erythritol 4-phosphate cytidylyltransferase"/>
    <property type="match status" value="1"/>
</dbReference>
<dbReference type="InterPro" id="IPR050088">
    <property type="entry name" value="IspD/TarI_cytidylyltransf_bact"/>
</dbReference>
<dbReference type="AlphaFoldDB" id="A0A9D1L0N7"/>
<dbReference type="InterPro" id="IPR001228">
    <property type="entry name" value="IspD"/>
</dbReference>
<dbReference type="NCBIfam" id="TIGR00453">
    <property type="entry name" value="ispD"/>
    <property type="match status" value="1"/>
</dbReference>
<dbReference type="PROSITE" id="PS01295">
    <property type="entry name" value="ISPD"/>
    <property type="match status" value="1"/>
</dbReference>